<comment type="caution">
    <text evidence="1">The sequence shown here is derived from an EMBL/GenBank/DDBJ whole genome shotgun (WGS) entry which is preliminary data.</text>
</comment>
<evidence type="ECO:0000313" key="2">
    <source>
        <dbReference type="Proteomes" id="UP000294576"/>
    </source>
</evidence>
<proteinExistence type="predicted"/>
<protein>
    <submittedName>
        <fullName evidence="1">Uncharacterized protein DUF1127</fullName>
    </submittedName>
</protein>
<dbReference type="Proteomes" id="UP000294576">
    <property type="component" value="Unassembled WGS sequence"/>
</dbReference>
<dbReference type="EMBL" id="SMBH01000012">
    <property type="protein sequence ID" value="TCU13375.1"/>
    <property type="molecule type" value="Genomic_DNA"/>
</dbReference>
<reference evidence="1 2" key="1">
    <citation type="submission" date="2019-03" db="EMBL/GenBank/DDBJ databases">
        <title>Genomic Encyclopedia of Type Strains, Phase IV (KMG-V): Genome sequencing to study the core and pangenomes of soil and plant-associated prokaryotes.</title>
        <authorList>
            <person name="Whitman W."/>
        </authorList>
    </citation>
    <scope>NUCLEOTIDE SEQUENCE [LARGE SCALE GENOMIC DNA]</scope>
    <source>
        <strain evidence="1 2">Hc14</strain>
    </source>
</reference>
<sequence length="86" mass="9621">MTAPGQKIMREAQSVVVESLSATVDDLCQKFGVWRTARALALAAWRHHQTVNQISHLSNRTRRDIGLPEVDDALGEIRFSPWGILP</sequence>
<organism evidence="1 2">
    <name type="scientific">Rhizobium sullae</name>
    <name type="common">Rhizobium hedysari</name>
    <dbReference type="NCBI Taxonomy" id="50338"/>
    <lineage>
        <taxon>Bacteria</taxon>
        <taxon>Pseudomonadati</taxon>
        <taxon>Pseudomonadota</taxon>
        <taxon>Alphaproteobacteria</taxon>
        <taxon>Hyphomicrobiales</taxon>
        <taxon>Rhizobiaceae</taxon>
        <taxon>Rhizobium/Agrobacterium group</taxon>
        <taxon>Rhizobium</taxon>
    </lineage>
</organism>
<accession>A0A4V2V8I5</accession>
<evidence type="ECO:0000313" key="1">
    <source>
        <dbReference type="EMBL" id="TCU13375.1"/>
    </source>
</evidence>
<name>A0A4V2V8I5_RHISU</name>
<dbReference type="AlphaFoldDB" id="A0A4V2V8I5"/>
<gene>
    <name evidence="1" type="ORF">EV132_11273</name>
</gene>